<evidence type="ECO:0000313" key="3">
    <source>
        <dbReference type="Proteomes" id="UP001621418"/>
    </source>
</evidence>
<dbReference type="RefSeq" id="WP_405147384.1">
    <property type="nucleotide sequence ID" value="NZ_CP109527.1"/>
</dbReference>
<protein>
    <submittedName>
        <fullName evidence="2">ABC transporter substrate-binding protein</fullName>
    </submittedName>
</protein>
<dbReference type="Pfam" id="PF09084">
    <property type="entry name" value="NMT1"/>
    <property type="match status" value="1"/>
</dbReference>
<sequence length="335" mass="35441">MPASDTPWTAPAMNRPLGRVLSALFAALLLATGLTACVSTPGGDSDPASVRIGTLRGQPHLYAPYFMQRFAPAGTTYEIVLFENSPDIKNAIASGAIDFGVLGAPSMLAGSAAGQDVKIVASAADGGSALVGKPEITTVNGLRGKKIGFPQGSSQEILLRLTLTAHGLDPATDVQLVNLSYSDMANAYKSGRIDAFLSAETAPSIVMQVGAHPIASPYDTAIGAVNIVFGTRGALIDRDRDRVQQAVRSFVQAIEYMKGDHTAWVDGLVTTFGLDRAIVDTATKNVWLRWELDDKYRGRVVALAEQMRAFDQLSKAPDMAKVFDTGFLTPAGIGR</sequence>
<dbReference type="SUPFAM" id="SSF53850">
    <property type="entry name" value="Periplasmic binding protein-like II"/>
    <property type="match status" value="1"/>
</dbReference>
<feature type="domain" description="SsuA/THI5-like" evidence="1">
    <location>
        <begin position="70"/>
        <end position="258"/>
    </location>
</feature>
<reference evidence="2 3" key="1">
    <citation type="submission" date="2022-10" db="EMBL/GenBank/DDBJ databases">
        <title>The complete genomes of actinobacterial strains from the NBC collection.</title>
        <authorList>
            <person name="Joergensen T.S."/>
            <person name="Alvarez Arevalo M."/>
            <person name="Sterndorff E.B."/>
            <person name="Faurdal D."/>
            <person name="Vuksanovic O."/>
            <person name="Mourched A.-S."/>
            <person name="Charusanti P."/>
            <person name="Shaw S."/>
            <person name="Blin K."/>
            <person name="Weber T."/>
        </authorList>
    </citation>
    <scope>NUCLEOTIDE SEQUENCE [LARGE SCALE GENOMIC DNA]</scope>
    <source>
        <strain evidence="2 3">NBC_01413</strain>
    </source>
</reference>
<keyword evidence="3" id="KW-1185">Reference proteome</keyword>
<name>A0ABZ1N5I7_9NOCA</name>
<accession>A0ABZ1N5I7</accession>
<dbReference type="Proteomes" id="UP001621418">
    <property type="component" value="Chromosome"/>
</dbReference>
<dbReference type="Gene3D" id="3.40.190.10">
    <property type="entry name" value="Periplasmic binding protein-like II"/>
    <property type="match status" value="2"/>
</dbReference>
<organism evidence="2 3">
    <name type="scientific">Nocardia salmonicida</name>
    <dbReference type="NCBI Taxonomy" id="53431"/>
    <lineage>
        <taxon>Bacteria</taxon>
        <taxon>Bacillati</taxon>
        <taxon>Actinomycetota</taxon>
        <taxon>Actinomycetes</taxon>
        <taxon>Mycobacteriales</taxon>
        <taxon>Nocardiaceae</taxon>
        <taxon>Nocardia</taxon>
    </lineage>
</organism>
<evidence type="ECO:0000313" key="2">
    <source>
        <dbReference type="EMBL" id="WTY35066.1"/>
    </source>
</evidence>
<gene>
    <name evidence="2" type="ORF">OG308_27765</name>
</gene>
<proteinExistence type="predicted"/>
<dbReference type="PANTHER" id="PTHR30024">
    <property type="entry name" value="ALIPHATIC SULFONATES-BINDING PROTEIN-RELATED"/>
    <property type="match status" value="1"/>
</dbReference>
<evidence type="ECO:0000259" key="1">
    <source>
        <dbReference type="Pfam" id="PF09084"/>
    </source>
</evidence>
<dbReference type="InterPro" id="IPR015168">
    <property type="entry name" value="SsuA/THI5"/>
</dbReference>
<dbReference type="EMBL" id="CP109527">
    <property type="protein sequence ID" value="WTY35066.1"/>
    <property type="molecule type" value="Genomic_DNA"/>
</dbReference>